<organism evidence="2 3">
    <name type="scientific">Streptomyces anatolicus</name>
    <dbReference type="NCBI Taxonomy" id="2675858"/>
    <lineage>
        <taxon>Bacteria</taxon>
        <taxon>Bacillati</taxon>
        <taxon>Actinomycetota</taxon>
        <taxon>Actinomycetes</taxon>
        <taxon>Kitasatosporales</taxon>
        <taxon>Streptomycetaceae</taxon>
        <taxon>Streptomyces</taxon>
    </lineage>
</organism>
<proteinExistence type="predicted"/>
<evidence type="ECO:0000256" key="1">
    <source>
        <dbReference type="SAM" id="MobiDB-lite"/>
    </source>
</evidence>
<comment type="caution">
    <text evidence="2">The sequence shown here is derived from an EMBL/GenBank/DDBJ whole genome shotgun (WGS) entry which is preliminary data.</text>
</comment>
<gene>
    <name evidence="2" type="ORF">GKQ77_01140</name>
</gene>
<protein>
    <submittedName>
        <fullName evidence="2">Sulfotransferase family protein</fullName>
    </submittedName>
</protein>
<name>A0ABS6YFJ4_9ACTN</name>
<dbReference type="EMBL" id="WMBF01000004">
    <property type="protein sequence ID" value="MBW5420175.1"/>
    <property type="molecule type" value="Genomic_DNA"/>
</dbReference>
<dbReference type="SUPFAM" id="SSF52540">
    <property type="entry name" value="P-loop containing nucleoside triphosphate hydrolases"/>
    <property type="match status" value="1"/>
</dbReference>
<feature type="region of interest" description="Disordered" evidence="1">
    <location>
        <begin position="190"/>
        <end position="212"/>
    </location>
</feature>
<dbReference type="InterPro" id="IPR053226">
    <property type="entry name" value="Pyrrolopyrazine_biosynth_F"/>
</dbReference>
<dbReference type="PANTHER" id="PTHR48419">
    <property type="entry name" value="SULFOTRANSFERASE DOMAIN-CONTAINING PROTEIN"/>
    <property type="match status" value="1"/>
</dbReference>
<evidence type="ECO:0000313" key="3">
    <source>
        <dbReference type="Proteomes" id="UP001197114"/>
    </source>
</evidence>
<dbReference type="Proteomes" id="UP001197114">
    <property type="component" value="Unassembled WGS sequence"/>
</dbReference>
<dbReference type="InterPro" id="IPR027417">
    <property type="entry name" value="P-loop_NTPase"/>
</dbReference>
<dbReference type="PANTHER" id="PTHR48419:SF1">
    <property type="entry name" value="SULFOTRANSFERASE DOMAIN-CONTAINING PROTEIN"/>
    <property type="match status" value="1"/>
</dbReference>
<dbReference type="Pfam" id="PF19798">
    <property type="entry name" value="Sulfotransfer_5"/>
    <property type="match status" value="1"/>
</dbReference>
<evidence type="ECO:0000313" key="2">
    <source>
        <dbReference type="EMBL" id="MBW5420175.1"/>
    </source>
</evidence>
<dbReference type="Gene3D" id="3.40.50.300">
    <property type="entry name" value="P-loop containing nucleotide triphosphate hydrolases"/>
    <property type="match status" value="1"/>
</dbReference>
<reference evidence="2 3" key="1">
    <citation type="submission" date="2019-11" db="EMBL/GenBank/DDBJ databases">
        <authorList>
            <person name="Ay H."/>
        </authorList>
    </citation>
    <scope>NUCLEOTIDE SEQUENCE [LARGE SCALE GENOMIC DNA]</scope>
    <source>
        <strain evidence="2 3">BG9H</strain>
    </source>
</reference>
<keyword evidence="3" id="KW-1185">Reference proteome</keyword>
<sequence length="245" mass="27199">MEHTSERIPVLALWSAPRCRSTAFMRMMTERGDHAVVHEPLSRVVDFGEVEVGDQVAHSEQEVLAELRAIAAHKPVFFKDTTDFAYPALLADKAFLSAATHTFIIRDPAEAIASHHALNPELGRDEIGFARLYEIFTAVQDATGTTPVVIDSDDLLDRPAETVRAYCSAVGIPFLPDALSWQPGMRSEWQTTSKWHKSTSETSGFKRGSSDGAEKVAADPVLRGYRDYHQPYYEKLRAVALRPSA</sequence>
<dbReference type="RefSeq" id="WP_219686682.1">
    <property type="nucleotide sequence ID" value="NZ_WMBF01000004.1"/>
</dbReference>
<accession>A0ABS6YFJ4</accession>